<evidence type="ECO:0000313" key="1">
    <source>
        <dbReference type="EMBL" id="KKL96212.1"/>
    </source>
</evidence>
<proteinExistence type="predicted"/>
<dbReference type="AlphaFoldDB" id="A0A0F9JAU1"/>
<protein>
    <submittedName>
        <fullName evidence="1">Uncharacterized protein</fullName>
    </submittedName>
</protein>
<sequence length="35" mass="4080">MLLSVQYKMYPSVGIQLILDRLLKDKNISKIKCVK</sequence>
<feature type="non-terminal residue" evidence="1">
    <location>
        <position position="35"/>
    </location>
</feature>
<name>A0A0F9JAU1_9ZZZZ</name>
<dbReference type="EMBL" id="LAZR01018490">
    <property type="protein sequence ID" value="KKL96212.1"/>
    <property type="molecule type" value="Genomic_DNA"/>
</dbReference>
<reference evidence="1" key="1">
    <citation type="journal article" date="2015" name="Nature">
        <title>Complex archaea that bridge the gap between prokaryotes and eukaryotes.</title>
        <authorList>
            <person name="Spang A."/>
            <person name="Saw J.H."/>
            <person name="Jorgensen S.L."/>
            <person name="Zaremba-Niedzwiedzka K."/>
            <person name="Martijn J."/>
            <person name="Lind A.E."/>
            <person name="van Eijk R."/>
            <person name="Schleper C."/>
            <person name="Guy L."/>
            <person name="Ettema T.J."/>
        </authorList>
    </citation>
    <scope>NUCLEOTIDE SEQUENCE</scope>
</reference>
<accession>A0A0F9JAU1</accession>
<comment type="caution">
    <text evidence="1">The sequence shown here is derived from an EMBL/GenBank/DDBJ whole genome shotgun (WGS) entry which is preliminary data.</text>
</comment>
<gene>
    <name evidence="1" type="ORF">LCGC14_1846710</name>
</gene>
<organism evidence="1">
    <name type="scientific">marine sediment metagenome</name>
    <dbReference type="NCBI Taxonomy" id="412755"/>
    <lineage>
        <taxon>unclassified sequences</taxon>
        <taxon>metagenomes</taxon>
        <taxon>ecological metagenomes</taxon>
    </lineage>
</organism>